<organism evidence="5 6">
    <name type="scientific">Cladobotryum mycophilum</name>
    <dbReference type="NCBI Taxonomy" id="491253"/>
    <lineage>
        <taxon>Eukaryota</taxon>
        <taxon>Fungi</taxon>
        <taxon>Dikarya</taxon>
        <taxon>Ascomycota</taxon>
        <taxon>Pezizomycotina</taxon>
        <taxon>Sordariomycetes</taxon>
        <taxon>Hypocreomycetidae</taxon>
        <taxon>Hypocreales</taxon>
        <taxon>Hypocreaceae</taxon>
        <taxon>Cladobotryum</taxon>
    </lineage>
</organism>
<feature type="chain" id="PRO_5046811630" description="Alginate lyase domain-containing protein" evidence="3">
    <location>
        <begin position="21"/>
        <end position="415"/>
    </location>
</feature>
<feature type="domain" description="Alginate lyase" evidence="4">
    <location>
        <begin position="74"/>
        <end position="356"/>
    </location>
</feature>
<gene>
    <name evidence="5" type="ORF">PT974_01814</name>
</gene>
<comment type="caution">
    <text evidence="5">The sequence shown here is derived from an EMBL/GenBank/DDBJ whole genome shotgun (WGS) entry which is preliminary data.</text>
</comment>
<evidence type="ECO:0000256" key="1">
    <source>
        <dbReference type="ARBA" id="ARBA00022729"/>
    </source>
</evidence>
<evidence type="ECO:0000256" key="3">
    <source>
        <dbReference type="SAM" id="SignalP"/>
    </source>
</evidence>
<dbReference type="InterPro" id="IPR008397">
    <property type="entry name" value="Alginate_lyase_dom"/>
</dbReference>
<proteinExistence type="predicted"/>
<evidence type="ECO:0000313" key="6">
    <source>
        <dbReference type="Proteomes" id="UP001338125"/>
    </source>
</evidence>
<dbReference type="Proteomes" id="UP001338125">
    <property type="component" value="Unassembled WGS sequence"/>
</dbReference>
<reference evidence="5 6" key="1">
    <citation type="submission" date="2024-01" db="EMBL/GenBank/DDBJ databases">
        <title>Complete genome of Cladobotryum mycophilum ATHUM6906.</title>
        <authorList>
            <person name="Christinaki A.C."/>
            <person name="Myridakis A.I."/>
            <person name="Kouvelis V.N."/>
        </authorList>
    </citation>
    <scope>NUCLEOTIDE SEQUENCE [LARGE SCALE GENOMIC DNA]</scope>
    <source>
        <strain evidence="5 6">ATHUM6906</strain>
    </source>
</reference>
<dbReference type="Gene3D" id="1.50.10.100">
    <property type="entry name" value="Chondroitin AC/alginate lyase"/>
    <property type="match status" value="1"/>
</dbReference>
<keyword evidence="6" id="KW-1185">Reference proteome</keyword>
<protein>
    <recommendedName>
        <fullName evidence="4">Alginate lyase domain-containing protein</fullName>
    </recommendedName>
</protein>
<evidence type="ECO:0000256" key="2">
    <source>
        <dbReference type="ARBA" id="ARBA00023239"/>
    </source>
</evidence>
<sequence length="415" mass="44633">MRTFSLISVGALACAALGLASPRPATVVPDTVVLDGQRLVNAKAQLKAGNATLKAALKHLTAQADSWLTQGPWTVTSKSTAPPNGTLNDYSSQAPFYWPNPDSPDGCPWTEKDGIYNPEAGKLQDRTLANKMFNSTYALSLAWYYTGNASYSQHAADIVRTWFLNPETAMNPALDFAQSVPCSATGRSYGIIDFSQEYTTVLDAVAILSTNAPGWTTADAAGFKAWNTKFLTWLTESAYGKTEAKNAAEHGTYANFQITALALFTGNKNLAVSITNAFARKLIDGQFVSNGTQPLEVGHTRSFHYANLNLGAHLRWALLAKKIGIDLYSYKGPQGQSLFKAARFLIPAAEGGQSAWPYKELAFAPYAATDNLDAAADAGDCQAQSVVNKLPPPPGGNIFALRPAPQQLDSIIKYY</sequence>
<dbReference type="SUPFAM" id="SSF48230">
    <property type="entry name" value="Chondroitin AC/alginate lyase"/>
    <property type="match status" value="1"/>
</dbReference>
<accession>A0ABR0SWH7</accession>
<dbReference type="Pfam" id="PF05426">
    <property type="entry name" value="Alginate_lyase"/>
    <property type="match status" value="1"/>
</dbReference>
<dbReference type="EMBL" id="JAVFKD010000002">
    <property type="protein sequence ID" value="KAK5996479.1"/>
    <property type="molecule type" value="Genomic_DNA"/>
</dbReference>
<feature type="signal peptide" evidence="3">
    <location>
        <begin position="1"/>
        <end position="20"/>
    </location>
</feature>
<evidence type="ECO:0000313" key="5">
    <source>
        <dbReference type="EMBL" id="KAK5996479.1"/>
    </source>
</evidence>
<keyword evidence="1 3" id="KW-0732">Signal</keyword>
<name>A0ABR0SWH7_9HYPO</name>
<keyword evidence="2" id="KW-0456">Lyase</keyword>
<evidence type="ECO:0000259" key="4">
    <source>
        <dbReference type="Pfam" id="PF05426"/>
    </source>
</evidence>
<dbReference type="InterPro" id="IPR008929">
    <property type="entry name" value="Chondroitin_lyas"/>
</dbReference>